<proteinExistence type="predicted"/>
<organism evidence="1">
    <name type="scientific">Cryptosporidium hominis</name>
    <dbReference type="NCBI Taxonomy" id="237895"/>
    <lineage>
        <taxon>Eukaryota</taxon>
        <taxon>Sar</taxon>
        <taxon>Alveolata</taxon>
        <taxon>Apicomplexa</taxon>
        <taxon>Conoidasida</taxon>
        <taxon>Coccidia</taxon>
        <taxon>Eucoccidiorida</taxon>
        <taxon>Eimeriorina</taxon>
        <taxon>Cryptosporidiidae</taxon>
        <taxon>Cryptosporidium</taxon>
    </lineage>
</organism>
<dbReference type="OrthoDB" id="337348at2759"/>
<dbReference type="Proteomes" id="UP000199752">
    <property type="component" value="Chromosome 6"/>
</dbReference>
<dbReference type="EMBL" id="JTAI01000007">
    <property type="protein sequence ID" value="PPS97889.1"/>
    <property type="molecule type" value="Genomic_DNA"/>
</dbReference>
<dbReference type="VEuPathDB" id="CryptoDB:GY17_00000365"/>
<evidence type="ECO:0000313" key="3">
    <source>
        <dbReference type="Proteomes" id="UP001429100"/>
    </source>
</evidence>
<dbReference type="VEuPathDB" id="CryptoDB:ChTU502y2012_415g0255"/>
<gene>
    <name evidence="1" type="ORF">CHUDEA6_3530</name>
    <name evidence="2" type="ORF">GY17_00000365</name>
</gene>
<name>A0A0S4THJ4_CRYHO</name>
<dbReference type="VEuPathDB" id="CryptoDB:CHUDEA6_3530"/>
<reference evidence="1" key="2">
    <citation type="submission" date="2015-08" db="EMBL/GenBank/DDBJ databases">
        <authorList>
            <person name="Babu N.S."/>
            <person name="Beckwith C.J."/>
            <person name="Beseler K.G."/>
            <person name="Brison A."/>
            <person name="Carone J.V."/>
            <person name="Caskin T.P."/>
            <person name="Diamond M."/>
            <person name="Durham M.E."/>
            <person name="Foxe J.M."/>
            <person name="Go M."/>
            <person name="Henderson B.A."/>
            <person name="Jones I.B."/>
            <person name="McGettigan J.A."/>
            <person name="Micheletti S.J."/>
            <person name="Nasrallah M.E."/>
            <person name="Ortiz D."/>
            <person name="Piller C.R."/>
            <person name="Privatt S.R."/>
            <person name="Schneider S.L."/>
            <person name="Sharp S."/>
            <person name="Smith T.C."/>
            <person name="Stanton J.D."/>
            <person name="Ullery H.E."/>
            <person name="Wilson R.J."/>
            <person name="Serrano M.G."/>
            <person name="Buck G."/>
            <person name="Lee V."/>
            <person name="Wang Y."/>
            <person name="Carvalho R."/>
            <person name="Voegtly L."/>
            <person name="Shi R."/>
            <person name="Duckworth R."/>
            <person name="Johnson A."/>
            <person name="Loviza R."/>
            <person name="Walstead R."/>
            <person name="Shah Z."/>
            <person name="Kiflezghi M."/>
            <person name="Wade K."/>
            <person name="Ball S.L."/>
            <person name="Bradley K.W."/>
            <person name="Asai D.J."/>
            <person name="Bowman C.A."/>
            <person name="Russell D.A."/>
            <person name="Pope W.H."/>
            <person name="Jacobs-Sera D."/>
            <person name="Hendrix R.W."/>
            <person name="Hatfull G.F."/>
        </authorList>
    </citation>
    <scope>NUCLEOTIDE SEQUENCE [LARGE SCALE GENOMIC DNA]</scope>
</reference>
<dbReference type="VEuPathDB" id="CryptoDB:Chro.60408"/>
<dbReference type="AlphaFoldDB" id="A0A0S4THJ4"/>
<keyword evidence="3" id="KW-1185">Reference proteome</keyword>
<sequence length="629" mass="72000">MESSEVIWCSSSYIRPENSDLESERKSIVTESILETEYRIVSANDLAGVPLSGNEKVFAEQHLWNVQLNPNQSSKIAEIQENVTRTSFLGTEEKDDNTVFFNNWGKIGKIILFIYISFLSMLHDITGIVIPNSVYKSELSGPELNIVSETPSIAYIYPYYWKYVLEPIRYIISIIFYFIWGIELTPKKEFDNKDEDYREKLVKEEGITWIPRTLNIVHPINGFNNTKCGISIYSRPSESTIRTCKGLRTSTREHRIICNLSQSEKNNKRIRFVAIRPIGNIIAIGYSNNVSIWEYRPSILSNGNTGINQLNPINGGGLRSLSDNLNLNGKWNYIYSVDLFKLNSISWSKDGSSLYIGDGSSIREFNYTYFVTNDSKKLGYYINSEKFINNGCVVARGPTLAHDCVSIAVSGIFSLIGTIWEGGYFRIYDTFTWENIQICHKFGLRSKTFIPKVECVDNLLDKDSSSFLFADDQSIYETLLINQELKEIKKSKTINVSSVSESQISNGIRLRELPIHSRNREKTILNFCTTFQRVAIVYKESNMVWLYCYLMSANTPSKLMLIGVIQDFGIPLQISMQTINESNHLVSGTMLSVKWQNSDRLHRENSQIIQSVDLLQATIKTYPLFHYLQ</sequence>
<dbReference type="EMBL" id="LN877952">
    <property type="protein sequence ID" value="CUV06778.1"/>
    <property type="molecule type" value="Genomic_DNA"/>
</dbReference>
<protein>
    <submittedName>
        <fullName evidence="2">WD40-repeat containing protein</fullName>
    </submittedName>
</protein>
<dbReference type="SUPFAM" id="SSF50978">
    <property type="entry name" value="WD40 repeat-like"/>
    <property type="match status" value="1"/>
</dbReference>
<reference evidence="2 3" key="1">
    <citation type="submission" date="2014-11" db="EMBL/GenBank/DDBJ databases">
        <title>Comparative genomic analysis of Cryptosporidium hominis reveals occurrence of genetic recombination in virulent subtypes.</title>
        <authorList>
            <person name="Guo Y."/>
            <person name="Tang K."/>
            <person name="Frace M."/>
            <person name="Li N."/>
            <person name="Roellig D.M."/>
            <person name="Sammons S."/>
            <person name="Knipe K."/>
            <person name="Rowe L."/>
            <person name="Feng Y."/>
            <person name="Xiao L."/>
        </authorList>
    </citation>
    <scope>NUCLEOTIDE SEQUENCE [LARGE SCALE GENOMIC DNA]</scope>
    <source>
        <strain evidence="2">30976</strain>
    </source>
</reference>
<dbReference type="Proteomes" id="UP001429100">
    <property type="component" value="Unassembled WGS sequence"/>
</dbReference>
<evidence type="ECO:0000313" key="2">
    <source>
        <dbReference type="EMBL" id="PPS97889.1"/>
    </source>
</evidence>
<reference evidence="2 3" key="3">
    <citation type="submission" date="2017-10" db="EMBL/GenBank/DDBJ databases">
        <title>Consistent, comparative and evidence-based genome annotation and re-annotation for the closely-related species, Cryptosporidium parvum, C. hominis and C. tyzzeri.</title>
        <authorList>
            <person name="Baptista R.P."/>
            <person name="Li Y."/>
            <person name="Sateriale A."/>
            <person name="Striepen B."/>
            <person name="Kissinger J.C."/>
        </authorList>
    </citation>
    <scope>NUCLEOTIDE SEQUENCE [LARGE SCALE GENOMIC DNA]</scope>
    <source>
        <strain evidence="2">30976</strain>
    </source>
</reference>
<dbReference type="InterPro" id="IPR036322">
    <property type="entry name" value="WD40_repeat_dom_sf"/>
</dbReference>
<accession>A0A0S4THJ4</accession>
<evidence type="ECO:0000313" key="1">
    <source>
        <dbReference type="EMBL" id="CUV06778.1"/>
    </source>
</evidence>